<dbReference type="AlphaFoldDB" id="A0A9R0JCY5"/>
<dbReference type="Pfam" id="PF00043">
    <property type="entry name" value="GST_C"/>
    <property type="match status" value="1"/>
</dbReference>
<dbReference type="Gene3D" id="3.40.30.10">
    <property type="entry name" value="Glutaredoxin"/>
    <property type="match status" value="1"/>
</dbReference>
<dbReference type="InterPro" id="IPR040079">
    <property type="entry name" value="Glutathione_S-Trfase"/>
</dbReference>
<keyword evidence="7" id="KW-1185">Reference proteome</keyword>
<dbReference type="Pfam" id="PF02798">
    <property type="entry name" value="GST_N"/>
    <property type="match status" value="1"/>
</dbReference>
<dbReference type="CDD" id="cd03185">
    <property type="entry name" value="GST_C_Tau"/>
    <property type="match status" value="1"/>
</dbReference>
<dbReference type="PROSITE" id="PS50404">
    <property type="entry name" value="GST_NTER"/>
    <property type="match status" value="1"/>
</dbReference>
<dbReference type="CDD" id="cd03058">
    <property type="entry name" value="GST_N_Tau"/>
    <property type="match status" value="1"/>
</dbReference>
<comment type="similarity">
    <text evidence="4">Belongs to the GST superfamily.</text>
</comment>
<evidence type="ECO:0000256" key="1">
    <source>
        <dbReference type="ARBA" id="ARBA00012452"/>
    </source>
</evidence>
<evidence type="ECO:0000313" key="7">
    <source>
        <dbReference type="Proteomes" id="UP000813463"/>
    </source>
</evidence>
<dbReference type="SFLD" id="SFLDG00358">
    <property type="entry name" value="Main_(cytGST)"/>
    <property type="match status" value="1"/>
</dbReference>
<reference evidence="8" key="2">
    <citation type="submission" date="2025-08" db="UniProtKB">
        <authorList>
            <consortium name="RefSeq"/>
        </authorList>
    </citation>
    <scope>IDENTIFICATION</scope>
    <source>
        <tissue evidence="8">Leaf</tissue>
    </source>
</reference>
<dbReference type="InterPro" id="IPR036249">
    <property type="entry name" value="Thioredoxin-like_sf"/>
</dbReference>
<dbReference type="PANTHER" id="PTHR11260">
    <property type="entry name" value="GLUTATHIONE S-TRANSFERASE, GST, SUPERFAMILY, GST DOMAIN CONTAINING"/>
    <property type="match status" value="1"/>
</dbReference>
<name>A0A9R0JCY5_SPIOL</name>
<dbReference type="SUPFAM" id="SSF47616">
    <property type="entry name" value="GST C-terminal domain-like"/>
    <property type="match status" value="1"/>
</dbReference>
<protein>
    <recommendedName>
        <fullName evidence="1">glutathione transferase</fullName>
        <ecNumber evidence="1">2.5.1.18</ecNumber>
    </recommendedName>
</protein>
<dbReference type="GO" id="GO:0004364">
    <property type="term" value="F:glutathione transferase activity"/>
    <property type="evidence" value="ECO:0000318"/>
    <property type="project" value="GO_Central"/>
</dbReference>
<dbReference type="SFLD" id="SFLDG01152">
    <property type="entry name" value="Main.3:_Omega-_and_Tau-like"/>
    <property type="match status" value="1"/>
</dbReference>
<organism evidence="7 8">
    <name type="scientific">Spinacia oleracea</name>
    <name type="common">Spinach</name>
    <dbReference type="NCBI Taxonomy" id="3562"/>
    <lineage>
        <taxon>Eukaryota</taxon>
        <taxon>Viridiplantae</taxon>
        <taxon>Streptophyta</taxon>
        <taxon>Embryophyta</taxon>
        <taxon>Tracheophyta</taxon>
        <taxon>Spermatophyta</taxon>
        <taxon>Magnoliopsida</taxon>
        <taxon>eudicotyledons</taxon>
        <taxon>Gunneridae</taxon>
        <taxon>Pentapetalae</taxon>
        <taxon>Caryophyllales</taxon>
        <taxon>Chenopodiaceae</taxon>
        <taxon>Chenopodioideae</taxon>
        <taxon>Anserineae</taxon>
        <taxon>Spinacia</taxon>
    </lineage>
</organism>
<dbReference type="PANTHER" id="PTHR11260:SF679">
    <property type="entry name" value="GLUTATHIONE TRANSFERASE"/>
    <property type="match status" value="1"/>
</dbReference>
<dbReference type="SUPFAM" id="SSF52833">
    <property type="entry name" value="Thioredoxin-like"/>
    <property type="match status" value="1"/>
</dbReference>
<evidence type="ECO:0000313" key="8">
    <source>
        <dbReference type="RefSeq" id="XP_021865231.2"/>
    </source>
</evidence>
<dbReference type="InterPro" id="IPR004046">
    <property type="entry name" value="GST_C"/>
</dbReference>
<dbReference type="InterPro" id="IPR004045">
    <property type="entry name" value="Glutathione_S-Trfase_N"/>
</dbReference>
<dbReference type="SFLD" id="SFLDS00019">
    <property type="entry name" value="Glutathione_Transferase_(cytos"/>
    <property type="match status" value="1"/>
</dbReference>
<feature type="domain" description="GST N-terminal" evidence="5">
    <location>
        <begin position="2"/>
        <end position="81"/>
    </location>
</feature>
<sequence length="224" mass="26113">MESVKLFGAWPSPFSSRVIWALKLKGIKYDYIEEDLTNKSSLLLQFNPVHKKVPVLVHNGKPICESLIILEYLEDVLPHQHQLLPKEPFERSMVRFWAKFTEDKGIAIWILFRTTGEDQVKAKKESLNMLTTLEEHGPLGNNNFFGGEKIGFVDIALGSVIYWLEVIEKIVEVKLFEATTFPKLHKWYNNFKDVPIIKNNIPDQHQLFLFFKKLRDNIMEPTPM</sequence>
<evidence type="ECO:0000256" key="3">
    <source>
        <dbReference type="ARBA" id="ARBA00047960"/>
    </source>
</evidence>
<evidence type="ECO:0000259" key="5">
    <source>
        <dbReference type="PROSITE" id="PS50404"/>
    </source>
</evidence>
<dbReference type="InterPro" id="IPR045074">
    <property type="entry name" value="GST_C_Tau"/>
</dbReference>
<dbReference type="Gene3D" id="1.20.1050.10">
    <property type="match status" value="1"/>
</dbReference>
<comment type="catalytic activity">
    <reaction evidence="3">
        <text>RX + glutathione = an S-substituted glutathione + a halide anion + H(+)</text>
        <dbReference type="Rhea" id="RHEA:16437"/>
        <dbReference type="ChEBI" id="CHEBI:15378"/>
        <dbReference type="ChEBI" id="CHEBI:16042"/>
        <dbReference type="ChEBI" id="CHEBI:17792"/>
        <dbReference type="ChEBI" id="CHEBI:57925"/>
        <dbReference type="ChEBI" id="CHEBI:90779"/>
        <dbReference type="EC" id="2.5.1.18"/>
    </reaction>
</comment>
<reference evidence="7" key="1">
    <citation type="journal article" date="2021" name="Nat. Commun.">
        <title>Genomic analyses provide insights into spinach domestication and the genetic basis of agronomic traits.</title>
        <authorList>
            <person name="Cai X."/>
            <person name="Sun X."/>
            <person name="Xu C."/>
            <person name="Sun H."/>
            <person name="Wang X."/>
            <person name="Ge C."/>
            <person name="Zhang Z."/>
            <person name="Wang Q."/>
            <person name="Fei Z."/>
            <person name="Jiao C."/>
            <person name="Wang Q."/>
        </authorList>
    </citation>
    <scope>NUCLEOTIDE SEQUENCE [LARGE SCALE GENOMIC DNA]</scope>
    <source>
        <strain evidence="7">cv. Varoflay</strain>
    </source>
</reference>
<dbReference type="GO" id="GO:0005737">
    <property type="term" value="C:cytoplasm"/>
    <property type="evidence" value="ECO:0000318"/>
    <property type="project" value="GO_Central"/>
</dbReference>
<dbReference type="RefSeq" id="XP_021865231.2">
    <property type="nucleotide sequence ID" value="XM_022009539.2"/>
</dbReference>
<gene>
    <name evidence="8" type="primary">LOC110803991</name>
</gene>
<dbReference type="GeneID" id="110803991"/>
<dbReference type="KEGG" id="soe:110803991"/>
<evidence type="ECO:0000256" key="4">
    <source>
        <dbReference type="RuleBase" id="RU003494"/>
    </source>
</evidence>
<feature type="domain" description="GST C-terminal" evidence="6">
    <location>
        <begin position="87"/>
        <end position="211"/>
    </location>
</feature>
<dbReference type="InterPro" id="IPR036282">
    <property type="entry name" value="Glutathione-S-Trfase_C_sf"/>
</dbReference>
<dbReference type="InterPro" id="IPR010987">
    <property type="entry name" value="Glutathione-S-Trfase_C-like"/>
</dbReference>
<dbReference type="Proteomes" id="UP000813463">
    <property type="component" value="Chromosome 4"/>
</dbReference>
<evidence type="ECO:0000259" key="6">
    <source>
        <dbReference type="PROSITE" id="PS50405"/>
    </source>
</evidence>
<evidence type="ECO:0000256" key="2">
    <source>
        <dbReference type="ARBA" id="ARBA00022679"/>
    </source>
</evidence>
<accession>A0A9R0JCY5</accession>
<dbReference type="GO" id="GO:0006749">
    <property type="term" value="P:glutathione metabolic process"/>
    <property type="evidence" value="ECO:0000318"/>
    <property type="project" value="GO_Central"/>
</dbReference>
<keyword evidence="2" id="KW-0808">Transferase</keyword>
<dbReference type="EC" id="2.5.1.18" evidence="1"/>
<dbReference type="InterPro" id="IPR045073">
    <property type="entry name" value="Omega/Tau-like"/>
</dbReference>
<dbReference type="PROSITE" id="PS50405">
    <property type="entry name" value="GST_CTER"/>
    <property type="match status" value="1"/>
</dbReference>
<proteinExistence type="inferred from homology"/>